<feature type="region of interest" description="Disordered" evidence="7">
    <location>
        <begin position="473"/>
        <end position="494"/>
    </location>
</feature>
<comment type="subcellular location">
    <subcellularLocation>
        <location evidence="1">Membrane</location>
        <topology evidence="1">Multi-pass membrane protein</topology>
    </subcellularLocation>
</comment>
<keyword evidence="6 8" id="KW-0472">Membrane</keyword>
<name>A0A7J6SXI8_PEROL</name>
<evidence type="ECO:0000256" key="7">
    <source>
        <dbReference type="SAM" id="MobiDB-lite"/>
    </source>
</evidence>
<dbReference type="PANTHER" id="PTHR31326">
    <property type="entry name" value="PROTEIN CLT2, CHLOROPLASTIC"/>
    <property type="match status" value="1"/>
</dbReference>
<feature type="transmembrane region" description="Helical" evidence="8">
    <location>
        <begin position="787"/>
        <end position="809"/>
    </location>
</feature>
<dbReference type="Gene3D" id="3.40.50.2020">
    <property type="match status" value="1"/>
</dbReference>
<evidence type="ECO:0000313" key="10">
    <source>
        <dbReference type="EMBL" id="KAF4737475.1"/>
    </source>
</evidence>
<feature type="transmembrane region" description="Helical" evidence="8">
    <location>
        <begin position="759"/>
        <end position="781"/>
    </location>
</feature>
<feature type="transmembrane region" description="Helical" evidence="8">
    <location>
        <begin position="816"/>
        <end position="837"/>
    </location>
</feature>
<dbReference type="GO" id="GO:0016020">
    <property type="term" value="C:membrane"/>
    <property type="evidence" value="ECO:0007669"/>
    <property type="project" value="UniProtKB-SubCell"/>
</dbReference>
<evidence type="ECO:0000256" key="4">
    <source>
        <dbReference type="ARBA" id="ARBA00022692"/>
    </source>
</evidence>
<dbReference type="Proteomes" id="UP000553632">
    <property type="component" value="Unassembled WGS sequence"/>
</dbReference>
<keyword evidence="5 8" id="KW-1133">Transmembrane helix</keyword>
<feature type="transmembrane region" description="Helical" evidence="8">
    <location>
        <begin position="1007"/>
        <end position="1025"/>
    </location>
</feature>
<dbReference type="Pfam" id="PF00156">
    <property type="entry name" value="Pribosyltran"/>
    <property type="match status" value="1"/>
</dbReference>
<protein>
    <recommendedName>
        <fullName evidence="9">Phosphoribosyltransferase domain-containing protein</fullName>
    </recommendedName>
</protein>
<keyword evidence="11" id="KW-1185">Reference proteome</keyword>
<feature type="domain" description="Phosphoribosyltransferase" evidence="9">
    <location>
        <begin position="287"/>
        <end position="415"/>
    </location>
</feature>
<dbReference type="InterPro" id="IPR005137">
    <property type="entry name" value="BtpA"/>
</dbReference>
<comment type="similarity">
    <text evidence="2">Belongs to the CRT-like transporter family.</text>
</comment>
<keyword evidence="3" id="KW-0813">Transport</keyword>
<feature type="transmembrane region" description="Helical" evidence="8">
    <location>
        <begin position="898"/>
        <end position="922"/>
    </location>
</feature>
<evidence type="ECO:0000256" key="2">
    <source>
        <dbReference type="ARBA" id="ARBA00006690"/>
    </source>
</evidence>
<evidence type="ECO:0000256" key="3">
    <source>
        <dbReference type="ARBA" id="ARBA00022448"/>
    </source>
</evidence>
<proteinExistence type="inferred from homology"/>
<dbReference type="Pfam" id="PF08627">
    <property type="entry name" value="CRT-like"/>
    <property type="match status" value="1"/>
</dbReference>
<accession>A0A7J6SXI8</accession>
<organism evidence="10 11">
    <name type="scientific">Perkinsus olseni</name>
    <name type="common">Perkinsus atlanticus</name>
    <dbReference type="NCBI Taxonomy" id="32597"/>
    <lineage>
        <taxon>Eukaryota</taxon>
        <taxon>Sar</taxon>
        <taxon>Alveolata</taxon>
        <taxon>Perkinsozoa</taxon>
        <taxon>Perkinsea</taxon>
        <taxon>Perkinsida</taxon>
        <taxon>Perkinsidae</taxon>
        <taxon>Perkinsus</taxon>
    </lineage>
</organism>
<feature type="transmembrane region" description="Helical" evidence="8">
    <location>
        <begin position="718"/>
        <end position="738"/>
    </location>
</feature>
<dbReference type="EMBL" id="JABANO010015082">
    <property type="protein sequence ID" value="KAF4737475.1"/>
    <property type="molecule type" value="Genomic_DNA"/>
</dbReference>
<dbReference type="InterPro" id="IPR013936">
    <property type="entry name" value="CRT-like"/>
</dbReference>
<dbReference type="PANTHER" id="PTHR31326:SF1">
    <property type="entry name" value="PROTEIN CLT2, CHLOROPLASTIC"/>
    <property type="match status" value="1"/>
</dbReference>
<dbReference type="InterPro" id="IPR000836">
    <property type="entry name" value="PRTase_dom"/>
</dbReference>
<feature type="transmembrane region" description="Helical" evidence="8">
    <location>
        <begin position="686"/>
        <end position="706"/>
    </location>
</feature>
<evidence type="ECO:0000256" key="8">
    <source>
        <dbReference type="SAM" id="Phobius"/>
    </source>
</evidence>
<dbReference type="CDD" id="cd06223">
    <property type="entry name" value="PRTases_typeI"/>
    <property type="match status" value="1"/>
</dbReference>
<dbReference type="AlphaFoldDB" id="A0A7J6SXI8"/>
<feature type="transmembrane region" description="Helical" evidence="8">
    <location>
        <begin position="951"/>
        <end position="969"/>
    </location>
</feature>
<dbReference type="InterPro" id="IPR029057">
    <property type="entry name" value="PRTase-like"/>
</dbReference>
<sequence>MHRGAFHDLFGDSSCIVLLVIHCKSCEQAVEQAKIAVASGANGILLINQVENDDGSVSTLPIDPDFFSIITAVREAIGDRLFLGVNCLAVTANAALPLLLSGVGDCKIDAYWADDARIDERHAEGEQVDAERIARVRSTCPTIPLYFGGVAFKKQRVVPEEGWAKAVSLAASFMDVIVTSGAATGVAADVNKIVQFRRAADTSALAIASGVTPDNVGSYLPYVDSFIVATGVSKSFHQFDVGKVCQLVSKCRGYPWYTGIMQPRVREPLSEYAWLDPSAIYGDAYGWPALLKDLREKTVSAVGAGKVAAIAGIDATGFITGGALSALLGVPFVIIRKANKLCVDTVAADYVDYSGKAKTLEIRTPLTVPVEGERSGVVIVDQWIETGHTMCAAIQLFKVSGLRVVATVTVAAETPGRRLVQEALGEGTVITALDGPAVQQEVDGHFMEGFRGLPGSRGVSCLPARLTMSRSLQQDYEESGVATEPERPPSDALSMSNWEKFRKSAPARRPNRLHVLLSIKTTDPPEDFKKIKVIAYRDLEARKLGQPEHQLAVGVSSVPLFPDKSGYVDFTSELMQIQAGYSTPEDRYNVGDVFVTVLHCAADELECRMGKKTRIPCRPHVTIIIPQGVRYTFENKNREIDATLCSEVTPGLAVSSRYLESSQSTEEAGLQESSAPSAPMVQGFDYTVPLLMLAVVVLGAFNNLLGRMRAVPLGEYDFFTAVLNAVVYVTVWSTVFLSRRYTFKVTPKEQADFVWSVRGKWSLLMFGGLGDAIGGLLGFIGQPYVSGVMYSLMNQAIVPFTVIFSLLILGTRYISLELIGVLIVLLAVCLSMHNFTASHSDPFMAALIALSTSGNALSFVLKEKVFRSFVAWQTSAAHQPLLGDQQEPTSSPRKLDVFVVNCCVSVFQVVWLLPLLAIGPAIGKTHGLGLFDYLHEAGHCFVEGCPNAWQLYTAYIAVNLFYNAALLFLVQRGSALLAFVSLKAVTPASAILFSIDWPVLGPSTVTWLDWAEVVLVTIGIVAFRAGNLRKEEYIREGQRKICFA</sequence>
<evidence type="ECO:0000256" key="5">
    <source>
        <dbReference type="ARBA" id="ARBA00022989"/>
    </source>
</evidence>
<feature type="transmembrane region" description="Helical" evidence="8">
    <location>
        <begin position="976"/>
        <end position="995"/>
    </location>
</feature>
<evidence type="ECO:0000259" key="9">
    <source>
        <dbReference type="Pfam" id="PF00156"/>
    </source>
</evidence>
<gene>
    <name evidence="10" type="ORF">FOZ63_013579</name>
</gene>
<evidence type="ECO:0000256" key="6">
    <source>
        <dbReference type="ARBA" id="ARBA00023136"/>
    </source>
</evidence>
<keyword evidence="4 8" id="KW-0812">Transmembrane</keyword>
<reference evidence="10 11" key="1">
    <citation type="submission" date="2020-04" db="EMBL/GenBank/DDBJ databases">
        <title>Perkinsus olseni comparative genomics.</title>
        <authorList>
            <person name="Bogema D.R."/>
        </authorList>
    </citation>
    <scope>NUCLEOTIDE SEQUENCE [LARGE SCALE GENOMIC DNA]</scope>
    <source>
        <strain evidence="10 11">ATCC PRA-207</strain>
    </source>
</reference>
<comment type="caution">
    <text evidence="10">The sequence shown here is derived from an EMBL/GenBank/DDBJ whole genome shotgun (WGS) entry which is preliminary data.</text>
</comment>
<evidence type="ECO:0000256" key="1">
    <source>
        <dbReference type="ARBA" id="ARBA00004141"/>
    </source>
</evidence>
<dbReference type="SUPFAM" id="SSF53271">
    <property type="entry name" value="PRTase-like"/>
    <property type="match status" value="1"/>
</dbReference>
<evidence type="ECO:0000313" key="11">
    <source>
        <dbReference type="Proteomes" id="UP000553632"/>
    </source>
</evidence>
<dbReference type="Pfam" id="PF03437">
    <property type="entry name" value="BtpA"/>
    <property type="match status" value="1"/>
</dbReference>